<protein>
    <recommendedName>
        <fullName evidence="3">Acyl-CoA dehydrogenase/oxidase C-terminal domain-containing protein</fullName>
    </recommendedName>
</protein>
<keyword evidence="1" id="KW-0285">Flavoprotein</keyword>
<evidence type="ECO:0000313" key="4">
    <source>
        <dbReference type="EMBL" id="KAK8100412.1"/>
    </source>
</evidence>
<dbReference type="InterPro" id="IPR009075">
    <property type="entry name" value="AcylCo_DH/oxidase_C"/>
</dbReference>
<dbReference type="Gene3D" id="1.20.140.10">
    <property type="entry name" value="Butyryl-CoA Dehydrogenase, subunit A, domain 3"/>
    <property type="match status" value="1"/>
</dbReference>
<keyword evidence="5" id="KW-1185">Reference proteome</keyword>
<evidence type="ECO:0000313" key="5">
    <source>
        <dbReference type="Proteomes" id="UP001392437"/>
    </source>
</evidence>
<dbReference type="GO" id="GO:0016627">
    <property type="term" value="F:oxidoreductase activity, acting on the CH-CH group of donors"/>
    <property type="evidence" value="ECO:0007669"/>
    <property type="project" value="InterPro"/>
</dbReference>
<reference evidence="4 5" key="1">
    <citation type="submission" date="2023-01" db="EMBL/GenBank/DDBJ databases">
        <title>Analysis of 21 Apiospora genomes using comparative genomics revels a genus with tremendous synthesis potential of carbohydrate active enzymes and secondary metabolites.</title>
        <authorList>
            <person name="Sorensen T."/>
        </authorList>
    </citation>
    <scope>NUCLEOTIDE SEQUENCE [LARGE SCALE GENOMIC DNA]</scope>
    <source>
        <strain evidence="4 5">CBS 117206</strain>
    </source>
</reference>
<dbReference type="InterPro" id="IPR036250">
    <property type="entry name" value="AcylCo_DH-like_C"/>
</dbReference>
<feature type="domain" description="Acyl-CoA dehydrogenase/oxidase C-terminal" evidence="3">
    <location>
        <begin position="45"/>
        <end position="155"/>
    </location>
</feature>
<feature type="region of interest" description="Disordered" evidence="2">
    <location>
        <begin position="1"/>
        <end position="21"/>
    </location>
</feature>
<gene>
    <name evidence="4" type="ORF">PG999_010786</name>
</gene>
<feature type="compositionally biased region" description="Polar residues" evidence="2">
    <location>
        <begin position="1"/>
        <end position="16"/>
    </location>
</feature>
<evidence type="ECO:0000259" key="3">
    <source>
        <dbReference type="Pfam" id="PF00441"/>
    </source>
</evidence>
<evidence type="ECO:0000256" key="1">
    <source>
        <dbReference type="ARBA" id="ARBA00022630"/>
    </source>
</evidence>
<dbReference type="Pfam" id="PF00441">
    <property type="entry name" value="Acyl-CoA_dh_1"/>
    <property type="match status" value="1"/>
</dbReference>
<dbReference type="AlphaFoldDB" id="A0AAW0QCK7"/>
<dbReference type="Proteomes" id="UP001392437">
    <property type="component" value="Unassembled WGS sequence"/>
</dbReference>
<dbReference type="EMBL" id="JAQQWP010000009">
    <property type="protein sequence ID" value="KAK8100412.1"/>
    <property type="molecule type" value="Genomic_DNA"/>
</dbReference>
<comment type="caution">
    <text evidence="4">The sequence shown here is derived from an EMBL/GenBank/DDBJ whole genome shotgun (WGS) entry which is preliminary data.</text>
</comment>
<proteinExistence type="predicted"/>
<name>A0AAW0QCK7_9PEZI</name>
<accession>A0AAW0QCK7</accession>
<evidence type="ECO:0000256" key="2">
    <source>
        <dbReference type="SAM" id="MobiDB-lite"/>
    </source>
</evidence>
<sequence length="171" mass="19118">MTTAVRTATGDQQSGASGPEDGGFPLVLRNFNKERFILAVDCNRKARPLASRQLIRFKLLSLARDIEANWAWLEQIACHAKTAPEGWQIKYVTGPVTLPKIQGAQVVECAVRESQQIHGGRGYERGRTMTGQVECDLRLKVIGGGSEEILRRRSTRWRSRSSCSKVQSYSR</sequence>
<organism evidence="4 5">
    <name type="scientific">Apiospora kogelbergensis</name>
    <dbReference type="NCBI Taxonomy" id="1337665"/>
    <lineage>
        <taxon>Eukaryota</taxon>
        <taxon>Fungi</taxon>
        <taxon>Dikarya</taxon>
        <taxon>Ascomycota</taxon>
        <taxon>Pezizomycotina</taxon>
        <taxon>Sordariomycetes</taxon>
        <taxon>Xylariomycetidae</taxon>
        <taxon>Amphisphaeriales</taxon>
        <taxon>Apiosporaceae</taxon>
        <taxon>Apiospora</taxon>
    </lineage>
</organism>
<dbReference type="SUPFAM" id="SSF47203">
    <property type="entry name" value="Acyl-CoA dehydrogenase C-terminal domain-like"/>
    <property type="match status" value="1"/>
</dbReference>